<protein>
    <recommendedName>
        <fullName evidence="13">Cholesterol oxidase</fullName>
        <ecNumber evidence="12">1.1.3.6</ecNumber>
        <ecNumber evidence="10">5.3.3.1</ecNumber>
    </recommendedName>
    <alternativeName>
        <fullName evidence="14">Cholesterol isomerase</fullName>
    </alternativeName>
</protein>
<keyword evidence="7" id="KW-1207">Sterol metabolism</keyword>
<dbReference type="PANTHER" id="PTHR47470:SF1">
    <property type="entry name" value="FAD-DEPENDENT OXIDOREDUCTASE 2 FAD BINDING DOMAIN-CONTAINING PROTEIN"/>
    <property type="match status" value="1"/>
</dbReference>
<feature type="domain" description="Glucose-methanol-choline oxidoreductase C-terminal" evidence="15">
    <location>
        <begin position="5"/>
        <end position="69"/>
    </location>
</feature>
<evidence type="ECO:0000313" key="17">
    <source>
        <dbReference type="Proteomes" id="UP001318860"/>
    </source>
</evidence>
<dbReference type="SUPFAM" id="SSF53474">
    <property type="entry name" value="alpha/beta-Hydrolases"/>
    <property type="match status" value="1"/>
</dbReference>
<evidence type="ECO:0000256" key="12">
    <source>
        <dbReference type="ARBA" id="ARBA00049723"/>
    </source>
</evidence>
<evidence type="ECO:0000256" key="2">
    <source>
        <dbReference type="ARBA" id="ARBA00022548"/>
    </source>
</evidence>
<accession>A0ABR0VZY3</accession>
<evidence type="ECO:0000259" key="15">
    <source>
        <dbReference type="Pfam" id="PF05199"/>
    </source>
</evidence>
<evidence type="ECO:0000256" key="8">
    <source>
        <dbReference type="ARBA" id="ARBA00023221"/>
    </source>
</evidence>
<reference evidence="16 17" key="1">
    <citation type="journal article" date="2021" name="Comput. Struct. Biotechnol. J.">
        <title>De novo genome assembly of the potent medicinal plant Rehmannia glutinosa using nanopore technology.</title>
        <authorList>
            <person name="Ma L."/>
            <person name="Dong C."/>
            <person name="Song C."/>
            <person name="Wang X."/>
            <person name="Zheng X."/>
            <person name="Niu Y."/>
            <person name="Chen S."/>
            <person name="Feng W."/>
        </authorList>
    </citation>
    <scope>NUCLEOTIDE SEQUENCE [LARGE SCALE GENOMIC DNA]</scope>
    <source>
        <strain evidence="16">DH-2019</strain>
    </source>
</reference>
<dbReference type="Proteomes" id="UP001318860">
    <property type="component" value="Unassembled WGS sequence"/>
</dbReference>
<evidence type="ECO:0000256" key="3">
    <source>
        <dbReference type="ARBA" id="ARBA00022630"/>
    </source>
</evidence>
<dbReference type="PANTHER" id="PTHR47470">
    <property type="entry name" value="CHOLESTEROL OXIDASE"/>
    <property type="match status" value="1"/>
</dbReference>
<gene>
    <name evidence="16" type="ORF">DH2020_026431</name>
</gene>
<keyword evidence="3" id="KW-0285">Flavoprotein</keyword>
<proteinExistence type="predicted"/>
<evidence type="ECO:0000313" key="16">
    <source>
        <dbReference type="EMBL" id="KAK6139856.1"/>
    </source>
</evidence>
<keyword evidence="6" id="KW-0443">Lipid metabolism</keyword>
<name>A0ABR0VZY3_REHGL</name>
<evidence type="ECO:0000256" key="5">
    <source>
        <dbReference type="ARBA" id="ARBA00023002"/>
    </source>
</evidence>
<dbReference type="Gene3D" id="3.50.50.60">
    <property type="entry name" value="FAD/NAD(P)-binding domain"/>
    <property type="match status" value="1"/>
</dbReference>
<dbReference type="EC" id="5.3.3.1" evidence="10"/>
<dbReference type="Gene3D" id="3.40.50.1820">
    <property type="entry name" value="alpha/beta hydrolase"/>
    <property type="match status" value="1"/>
</dbReference>
<evidence type="ECO:0000256" key="10">
    <source>
        <dbReference type="ARBA" id="ARBA00038856"/>
    </source>
</evidence>
<evidence type="ECO:0000256" key="4">
    <source>
        <dbReference type="ARBA" id="ARBA00022827"/>
    </source>
</evidence>
<dbReference type="EMBL" id="JABTTQ020000358">
    <property type="protein sequence ID" value="KAK6139856.1"/>
    <property type="molecule type" value="Genomic_DNA"/>
</dbReference>
<evidence type="ECO:0000256" key="1">
    <source>
        <dbReference type="ARBA" id="ARBA00001974"/>
    </source>
</evidence>
<evidence type="ECO:0000256" key="9">
    <source>
        <dbReference type="ARBA" id="ARBA00023235"/>
    </source>
</evidence>
<keyword evidence="5" id="KW-0560">Oxidoreductase</keyword>
<dbReference type="SUPFAM" id="SSF51905">
    <property type="entry name" value="FAD/NAD(P)-binding domain"/>
    <property type="match status" value="1"/>
</dbReference>
<dbReference type="InterPro" id="IPR029058">
    <property type="entry name" value="AB_hydrolase_fold"/>
</dbReference>
<evidence type="ECO:0000256" key="6">
    <source>
        <dbReference type="ARBA" id="ARBA00023098"/>
    </source>
</evidence>
<dbReference type="InterPro" id="IPR052542">
    <property type="entry name" value="Cholesterol_Oxidase"/>
</dbReference>
<evidence type="ECO:0000256" key="14">
    <source>
        <dbReference type="ARBA" id="ARBA00049778"/>
    </source>
</evidence>
<evidence type="ECO:0000256" key="11">
    <source>
        <dbReference type="ARBA" id="ARBA00049645"/>
    </source>
</evidence>
<comment type="cofactor">
    <cofactor evidence="1">
        <name>FAD</name>
        <dbReference type="ChEBI" id="CHEBI:57692"/>
    </cofactor>
</comment>
<sequence length="572" mass="63770">MSRYRSTSVHLLGGCIASPDVSSGVCNSDGQVFNNASPTGVHTGLYICDASIIPCSVGINPCLTIAAVAEHVSKNLVRNAVNYTGNSVSFNRDRGGFSKRNTNKSCKSEAVAKETMRGQIGGMPCTAYLKLRYVLEGTKIMNPYLLALYAWKESTTLHVTLRKIINNVGEKTMILKGNLRISLLELLKSMCTLEGGSRKDDCIISCQHWQCSNSPQQLNQDKKLYPVLLINGYSTESYCLSTEPNDLVRTILKQGHDVFLLRPRLHPSNPSDDFSIEDIGRVDIPAGKSTFANTIYTFQLSIFLASSKCSVMFFLLAAIKKIVLLYGESVKVHVVAHCVGGLAIHISIMGGHVSAKHIASLSCTNSSMFFKLTTSSLVKMWLPLIPMSMAIMGKKKTLPLLQTSTTVFRHRLLKSIARLIPRYERCTCDECEVFSGIFGNTFWHENISHAMHYWMNKEHLTRLPMAAFSHLRRICNAGFIVDSKGNNSYLIHPERMAMPTLYVSGGRTLLVTPQTSFLANKYMKLHQPGYRHERVVIDGFGHSDLLIGEKSHEKVFHTFRNILSWLKMKGVF</sequence>
<dbReference type="InterPro" id="IPR036188">
    <property type="entry name" value="FAD/NAD-bd_sf"/>
</dbReference>
<dbReference type="Pfam" id="PF05199">
    <property type="entry name" value="GMC_oxred_C"/>
    <property type="match status" value="1"/>
</dbReference>
<evidence type="ECO:0000256" key="13">
    <source>
        <dbReference type="ARBA" id="ARBA00049744"/>
    </source>
</evidence>
<organism evidence="16 17">
    <name type="scientific">Rehmannia glutinosa</name>
    <name type="common">Chinese foxglove</name>
    <dbReference type="NCBI Taxonomy" id="99300"/>
    <lineage>
        <taxon>Eukaryota</taxon>
        <taxon>Viridiplantae</taxon>
        <taxon>Streptophyta</taxon>
        <taxon>Embryophyta</taxon>
        <taxon>Tracheophyta</taxon>
        <taxon>Spermatophyta</taxon>
        <taxon>Magnoliopsida</taxon>
        <taxon>eudicotyledons</taxon>
        <taxon>Gunneridae</taxon>
        <taxon>Pentapetalae</taxon>
        <taxon>asterids</taxon>
        <taxon>lamiids</taxon>
        <taxon>Lamiales</taxon>
        <taxon>Orobanchaceae</taxon>
        <taxon>Rehmannieae</taxon>
        <taxon>Rehmannia</taxon>
    </lineage>
</organism>
<comment type="pathway">
    <text evidence="11">Steroid metabolism; cholesterol degradation.</text>
</comment>
<dbReference type="InterPro" id="IPR007867">
    <property type="entry name" value="GMC_OxRtase_C"/>
</dbReference>
<keyword evidence="9" id="KW-0413">Isomerase</keyword>
<keyword evidence="4" id="KW-0274">FAD</keyword>
<dbReference type="EC" id="1.1.3.6" evidence="12"/>
<comment type="caution">
    <text evidence="16">The sequence shown here is derived from an EMBL/GenBank/DDBJ whole genome shotgun (WGS) entry which is preliminary data.</text>
</comment>
<keyword evidence="17" id="KW-1185">Reference proteome</keyword>
<evidence type="ECO:0000256" key="7">
    <source>
        <dbReference type="ARBA" id="ARBA00023166"/>
    </source>
</evidence>
<keyword evidence="2" id="KW-0153">Cholesterol metabolism</keyword>
<keyword evidence="8" id="KW-0753">Steroid metabolism</keyword>